<accession>A0A4Y9ZX63</accession>
<gene>
    <name evidence="3" type="ORF">EWM64_g5231</name>
</gene>
<name>A0A4Y9ZX63_9AGAM</name>
<evidence type="ECO:0000313" key="4">
    <source>
        <dbReference type="Proteomes" id="UP000298061"/>
    </source>
</evidence>
<feature type="compositionally biased region" description="Polar residues" evidence="1">
    <location>
        <begin position="363"/>
        <end position="384"/>
    </location>
</feature>
<dbReference type="AlphaFoldDB" id="A0A4Y9ZX63"/>
<comment type="caution">
    <text evidence="3">The sequence shown here is derived from an EMBL/GenBank/DDBJ whole genome shotgun (WGS) entry which is preliminary data.</text>
</comment>
<reference evidence="3 4" key="1">
    <citation type="submission" date="2019-02" db="EMBL/GenBank/DDBJ databases">
        <title>Genome sequencing of the rare red list fungi Hericium alpestre (H. flagellum).</title>
        <authorList>
            <person name="Buettner E."/>
            <person name="Kellner H."/>
        </authorList>
    </citation>
    <scope>NUCLEOTIDE SEQUENCE [LARGE SCALE GENOMIC DNA]</scope>
    <source>
        <strain evidence="3 4">DSM 108284</strain>
    </source>
</reference>
<evidence type="ECO:0000313" key="3">
    <source>
        <dbReference type="EMBL" id="TFY78784.1"/>
    </source>
</evidence>
<evidence type="ECO:0000256" key="2">
    <source>
        <dbReference type="SAM" id="Phobius"/>
    </source>
</evidence>
<sequence>MDNFDFCILLFPLARVAFYTLCHVVFYLRLLAPVLGPILSPFIYASIFGIFLSALSARYEALQKSERLLAQADPSKAKAGEAALSSFTVSDPEASVTALVKSLIGIFVAPLHPGRGFPPGTRYNDVLPVVGLEEATQAPAPSGEDLTPETACEDVLPSAEEPTPAFDYNALQGTTQKDMPSQTQELEDVPPLTHEVVPPQTHEHFLPHLHEDVALQTHEDIAPSAQEVALEPDSLKESGGDLLSQTLEGAEQAELEYRAPGGFDEDVLPQTFEYALPSAEQDAVGQEPLEIRSGGAVPPFNWGQIYACEGAPPPPEITPALFEQGARFAHDEDLPPPQNDAGIEDIPSRTSFSEDVLALFLGKSNSTPSQSDAAKVPETTNNDNPPALDADAGTSDDEEDEVSEPPQGEAWQSYRDYHGPCYIDDGPTQEEMHAAYLLPPPAYSARDPCLMDWEPVPPEQCVPNPWSPPVDPNVQVLEMMILDLSGRVDRLSLGPEVNEMPMDVDWNML</sequence>
<feature type="region of interest" description="Disordered" evidence="1">
    <location>
        <begin position="363"/>
        <end position="417"/>
    </location>
</feature>
<evidence type="ECO:0000256" key="1">
    <source>
        <dbReference type="SAM" id="MobiDB-lite"/>
    </source>
</evidence>
<keyword evidence="2" id="KW-0812">Transmembrane</keyword>
<keyword evidence="4" id="KW-1185">Reference proteome</keyword>
<keyword evidence="2" id="KW-1133">Transmembrane helix</keyword>
<proteinExistence type="predicted"/>
<feature type="compositionally biased region" description="Acidic residues" evidence="1">
    <location>
        <begin position="394"/>
        <end position="403"/>
    </location>
</feature>
<organism evidence="3 4">
    <name type="scientific">Hericium alpestre</name>
    <dbReference type="NCBI Taxonomy" id="135208"/>
    <lineage>
        <taxon>Eukaryota</taxon>
        <taxon>Fungi</taxon>
        <taxon>Dikarya</taxon>
        <taxon>Basidiomycota</taxon>
        <taxon>Agaricomycotina</taxon>
        <taxon>Agaricomycetes</taxon>
        <taxon>Russulales</taxon>
        <taxon>Hericiaceae</taxon>
        <taxon>Hericium</taxon>
    </lineage>
</organism>
<protein>
    <submittedName>
        <fullName evidence="3">Uncharacterized protein</fullName>
    </submittedName>
</protein>
<feature type="transmembrane region" description="Helical" evidence="2">
    <location>
        <begin position="7"/>
        <end position="28"/>
    </location>
</feature>
<keyword evidence="2" id="KW-0472">Membrane</keyword>
<feature type="transmembrane region" description="Helical" evidence="2">
    <location>
        <begin position="34"/>
        <end position="57"/>
    </location>
</feature>
<dbReference type="Proteomes" id="UP000298061">
    <property type="component" value="Unassembled WGS sequence"/>
</dbReference>
<dbReference type="EMBL" id="SFCI01000617">
    <property type="protein sequence ID" value="TFY78784.1"/>
    <property type="molecule type" value="Genomic_DNA"/>
</dbReference>